<dbReference type="RefSeq" id="WP_174403401.1">
    <property type="nucleotide sequence ID" value="NZ_BLVO01000001.1"/>
</dbReference>
<name>A0A7J0BDC9_9BACT</name>
<dbReference type="AlphaFoldDB" id="A0A7J0BDC9"/>
<protein>
    <submittedName>
        <fullName evidence="2">Uncharacterized protein</fullName>
    </submittedName>
</protein>
<dbReference type="Proteomes" id="UP000503840">
    <property type="component" value="Unassembled WGS sequence"/>
</dbReference>
<evidence type="ECO:0000256" key="1">
    <source>
        <dbReference type="SAM" id="MobiDB-lite"/>
    </source>
</evidence>
<sequence>MIRKLSITSPQAGTGSVRRFFRNSLKFPDSQGERTEKGGAAEAQPNRIPSE</sequence>
<feature type="region of interest" description="Disordered" evidence="1">
    <location>
        <begin position="1"/>
        <end position="51"/>
    </location>
</feature>
<evidence type="ECO:0000313" key="2">
    <source>
        <dbReference type="EMBL" id="GFM31690.1"/>
    </source>
</evidence>
<dbReference type="EMBL" id="BLVO01000001">
    <property type="protein sequence ID" value="GFM31690.1"/>
    <property type="molecule type" value="Genomic_DNA"/>
</dbReference>
<gene>
    <name evidence="2" type="ORF">DSM101010T_00550</name>
</gene>
<keyword evidence="3" id="KW-1185">Reference proteome</keyword>
<feature type="compositionally biased region" description="Polar residues" evidence="1">
    <location>
        <begin position="1"/>
        <end position="14"/>
    </location>
</feature>
<accession>A0A7J0BDC9</accession>
<organism evidence="2 3">
    <name type="scientific">Desulfovibrio subterraneus</name>
    <dbReference type="NCBI Taxonomy" id="2718620"/>
    <lineage>
        <taxon>Bacteria</taxon>
        <taxon>Pseudomonadati</taxon>
        <taxon>Thermodesulfobacteriota</taxon>
        <taxon>Desulfovibrionia</taxon>
        <taxon>Desulfovibrionales</taxon>
        <taxon>Desulfovibrionaceae</taxon>
        <taxon>Desulfovibrio</taxon>
    </lineage>
</organism>
<reference evidence="2 3" key="1">
    <citation type="submission" date="2020-05" db="EMBL/GenBank/DDBJ databases">
        <title>Draft genome sequence of Desulfovibrio sp. strain HN2T.</title>
        <authorList>
            <person name="Ueno A."/>
            <person name="Tamazawa S."/>
            <person name="Tamamura S."/>
            <person name="Murakami T."/>
            <person name="Kiyama T."/>
            <person name="Inomata H."/>
            <person name="Amano Y."/>
            <person name="Miyakawa K."/>
            <person name="Tamaki H."/>
            <person name="Naganuma T."/>
            <person name="Kaneko K."/>
        </authorList>
    </citation>
    <scope>NUCLEOTIDE SEQUENCE [LARGE SCALE GENOMIC DNA]</scope>
    <source>
        <strain evidence="2 3">HN2</strain>
    </source>
</reference>
<evidence type="ECO:0000313" key="3">
    <source>
        <dbReference type="Proteomes" id="UP000503840"/>
    </source>
</evidence>
<comment type="caution">
    <text evidence="2">The sequence shown here is derived from an EMBL/GenBank/DDBJ whole genome shotgun (WGS) entry which is preliminary data.</text>
</comment>
<proteinExistence type="predicted"/>